<keyword evidence="3" id="KW-1185">Reference proteome</keyword>
<dbReference type="InterPro" id="IPR041588">
    <property type="entry name" value="Integrase_H2C2"/>
</dbReference>
<sequence length="675" mass="77077">METRQALARFEAYTRALEAQVTVLETQAHRHEWQRQDTDDRATRHIMRIQALEAGARDDTLEDTSSRVAAAMAEVEASRVRNGSDNNGSGPRPVQAVRECSYLEFLKCKPLEFKGTEGVVGLTRWFEKMESVFSISNCTASCQVKFATCTLQDDALTWWNAHVKTTTPEAAHAMPWATLKKMMTDKYCPRGEIKKIETEMMFPIEVDKIEKYIGGLPDMILGSVKASKPKTMQEAIEFTTELMDEKTHAYAERQEEKKSKICAQEGRGLSEFTTELMDERKEDPAYAERQAERKRNSMMIFPRTNQKPYNNIIRAENTGRPTLQAIVTGNHTPGLNLCVPSVITIMKVLVHLDCSHPLGENEPYSYTVDGSNQGNVTWIKTSFVALKRRFYTCHKDFCSIFLAHVTAKEVEDKSEKKRLEDVPIVRDFPEVFPEDLPAEKLCKCTQSLPYLEGSEILSILRRFKEGLWGCAPLCCCQKRIGVISYASRQLKIHEKNYTTHDLELGSSSVRSQDLEALSVRNQSLLSCYDCDIRYHPGKANVVADALSRKEREPPLRVRALVMTISLDLPKQILNAQTEARKPRRTSKNEDVEECWLKTLINLEATRREKLEPRADGTLCLNGRSWLPCYGDLQTVIMHESHKSKYSIHPGSDKMYQDMKKLYWWPNMKADIATYV</sequence>
<organism evidence="2 3">
    <name type="scientific">Tanacetum coccineum</name>
    <dbReference type="NCBI Taxonomy" id="301880"/>
    <lineage>
        <taxon>Eukaryota</taxon>
        <taxon>Viridiplantae</taxon>
        <taxon>Streptophyta</taxon>
        <taxon>Embryophyta</taxon>
        <taxon>Tracheophyta</taxon>
        <taxon>Spermatophyta</taxon>
        <taxon>Magnoliopsida</taxon>
        <taxon>eudicotyledons</taxon>
        <taxon>Gunneridae</taxon>
        <taxon>Pentapetalae</taxon>
        <taxon>asterids</taxon>
        <taxon>campanulids</taxon>
        <taxon>Asterales</taxon>
        <taxon>Asteraceae</taxon>
        <taxon>Asteroideae</taxon>
        <taxon>Anthemideae</taxon>
        <taxon>Anthemidinae</taxon>
        <taxon>Tanacetum</taxon>
    </lineage>
</organism>
<keyword evidence="2" id="KW-0808">Transferase</keyword>
<reference evidence="2" key="1">
    <citation type="journal article" date="2022" name="Int. J. Mol. Sci.">
        <title>Draft Genome of Tanacetum Coccineum: Genomic Comparison of Closely Related Tanacetum-Family Plants.</title>
        <authorList>
            <person name="Yamashiro T."/>
            <person name="Shiraishi A."/>
            <person name="Nakayama K."/>
            <person name="Satake H."/>
        </authorList>
    </citation>
    <scope>NUCLEOTIDE SEQUENCE</scope>
</reference>
<feature type="domain" description="Integrase zinc-binding" evidence="1">
    <location>
        <begin position="632"/>
        <end position="675"/>
    </location>
</feature>
<dbReference type="GO" id="GO:0003964">
    <property type="term" value="F:RNA-directed DNA polymerase activity"/>
    <property type="evidence" value="ECO:0007669"/>
    <property type="project" value="UniProtKB-KW"/>
</dbReference>
<dbReference type="Proteomes" id="UP001151760">
    <property type="component" value="Unassembled WGS sequence"/>
</dbReference>
<proteinExistence type="predicted"/>
<gene>
    <name evidence="2" type="ORF">Tco_0878146</name>
</gene>
<comment type="caution">
    <text evidence="2">The sequence shown here is derived from an EMBL/GenBank/DDBJ whole genome shotgun (WGS) entry which is preliminary data.</text>
</comment>
<dbReference type="Gene3D" id="1.10.340.70">
    <property type="match status" value="1"/>
</dbReference>
<keyword evidence="2" id="KW-0695">RNA-directed DNA polymerase</keyword>
<dbReference type="InterPro" id="IPR050951">
    <property type="entry name" value="Retrovirus_Pol_polyprotein"/>
</dbReference>
<evidence type="ECO:0000259" key="1">
    <source>
        <dbReference type="Pfam" id="PF17921"/>
    </source>
</evidence>
<reference evidence="2" key="2">
    <citation type="submission" date="2022-01" db="EMBL/GenBank/DDBJ databases">
        <authorList>
            <person name="Yamashiro T."/>
            <person name="Shiraishi A."/>
            <person name="Satake H."/>
            <person name="Nakayama K."/>
        </authorList>
    </citation>
    <scope>NUCLEOTIDE SEQUENCE</scope>
</reference>
<dbReference type="PANTHER" id="PTHR37984">
    <property type="entry name" value="PROTEIN CBG26694"/>
    <property type="match status" value="1"/>
</dbReference>
<keyword evidence="2" id="KW-0548">Nucleotidyltransferase</keyword>
<name>A0ABQ5BX31_9ASTR</name>
<dbReference type="Pfam" id="PF17921">
    <property type="entry name" value="Integrase_H2C2"/>
    <property type="match status" value="1"/>
</dbReference>
<evidence type="ECO:0000313" key="2">
    <source>
        <dbReference type="EMBL" id="GJT19440.1"/>
    </source>
</evidence>
<accession>A0ABQ5BX31</accession>
<dbReference type="EMBL" id="BQNB010013718">
    <property type="protein sequence ID" value="GJT19440.1"/>
    <property type="molecule type" value="Genomic_DNA"/>
</dbReference>
<protein>
    <submittedName>
        <fullName evidence="2">Reverse transcriptase domain-containing protein</fullName>
    </submittedName>
</protein>
<evidence type="ECO:0000313" key="3">
    <source>
        <dbReference type="Proteomes" id="UP001151760"/>
    </source>
</evidence>
<dbReference type="PANTHER" id="PTHR37984:SF5">
    <property type="entry name" value="PROTEIN NYNRIN-LIKE"/>
    <property type="match status" value="1"/>
</dbReference>